<keyword evidence="1" id="KW-0812">Transmembrane</keyword>
<reference evidence="2 3" key="1">
    <citation type="submission" date="2014-03" db="EMBL/GenBank/DDBJ databases">
        <title>Genomics of Bifidobacteria.</title>
        <authorList>
            <person name="Ventura M."/>
            <person name="Milani C."/>
            <person name="Lugli G.A."/>
        </authorList>
    </citation>
    <scope>NUCLEOTIDE SEQUENCE [LARGE SCALE GENOMIC DNA]</scope>
    <source>
        <strain evidence="2 3">DSM 23967</strain>
    </source>
</reference>
<gene>
    <name evidence="2" type="ORF">BISA_2356</name>
</gene>
<proteinExistence type="predicted"/>
<evidence type="ECO:0000256" key="1">
    <source>
        <dbReference type="SAM" id="Phobius"/>
    </source>
</evidence>
<organism evidence="2 3">
    <name type="scientific">Bifidobacterium saguini DSM 23967</name>
    <dbReference type="NCBI Taxonomy" id="1437607"/>
    <lineage>
        <taxon>Bacteria</taxon>
        <taxon>Bacillati</taxon>
        <taxon>Actinomycetota</taxon>
        <taxon>Actinomycetes</taxon>
        <taxon>Bifidobacteriales</taxon>
        <taxon>Bifidobacteriaceae</taxon>
        <taxon>Bifidobacterium</taxon>
    </lineage>
</organism>
<accession>A0A087D241</accession>
<comment type="caution">
    <text evidence="2">The sequence shown here is derived from an EMBL/GenBank/DDBJ whole genome shotgun (WGS) entry which is preliminary data.</text>
</comment>
<protein>
    <submittedName>
        <fullName evidence="2">Uncharacterized protein</fullName>
    </submittedName>
</protein>
<sequence length="46" mass="4747">MPPAPSGRSEGAWPFEAFVAGDAGFAFVFVFVPRRAPSGVDPPPAS</sequence>
<dbReference type="AlphaFoldDB" id="A0A087D241"/>
<dbReference type="EMBL" id="JGZN01000033">
    <property type="protein sequence ID" value="KFI89591.1"/>
    <property type="molecule type" value="Genomic_DNA"/>
</dbReference>
<keyword evidence="1" id="KW-0472">Membrane</keyword>
<evidence type="ECO:0000313" key="2">
    <source>
        <dbReference type="EMBL" id="KFI89591.1"/>
    </source>
</evidence>
<keyword evidence="1" id="KW-1133">Transmembrane helix</keyword>
<feature type="transmembrane region" description="Helical" evidence="1">
    <location>
        <begin position="12"/>
        <end position="32"/>
    </location>
</feature>
<name>A0A087D241_9BIFI</name>
<dbReference type="Proteomes" id="UP000029066">
    <property type="component" value="Unassembled WGS sequence"/>
</dbReference>
<evidence type="ECO:0000313" key="3">
    <source>
        <dbReference type="Proteomes" id="UP000029066"/>
    </source>
</evidence>
<feature type="non-terminal residue" evidence="2">
    <location>
        <position position="46"/>
    </location>
</feature>